<evidence type="ECO:0000259" key="13">
    <source>
        <dbReference type="PROSITE" id="PS00028"/>
    </source>
</evidence>
<evidence type="ECO:0000313" key="14">
    <source>
        <dbReference type="EMBL" id="OAO16573.1"/>
    </source>
</evidence>
<dbReference type="GO" id="GO:0005737">
    <property type="term" value="C:cytoplasm"/>
    <property type="evidence" value="ECO:0007669"/>
    <property type="project" value="UniProtKB-SubCell"/>
</dbReference>
<keyword evidence="6" id="KW-0285">Flavoprotein</keyword>
<dbReference type="PANTHER" id="PTHR31457">
    <property type="entry name" value="METHYLMALONIC ACIDURIA AND HOMOCYSTINURIA TYPE C PROTEIN"/>
    <property type="match status" value="1"/>
</dbReference>
<evidence type="ECO:0000313" key="15">
    <source>
        <dbReference type="Proteomes" id="UP000078348"/>
    </source>
</evidence>
<dbReference type="AlphaFoldDB" id="A0A196SHR8"/>
<dbReference type="OrthoDB" id="409189at2759"/>
<feature type="region of interest" description="Disordered" evidence="12">
    <location>
        <begin position="456"/>
        <end position="480"/>
    </location>
</feature>
<dbReference type="PANTHER" id="PTHR31457:SF2">
    <property type="entry name" value="CYANOCOBALAMIN REDUCTASE _ ALKYLCOBALAMIN DEALKYLASE"/>
    <property type="match status" value="1"/>
</dbReference>
<accession>A0A196SHR8</accession>
<sequence length="808" mass="91138">MTRKRAPSSRQQNQIQGTEQCCYCQRFFNSAPALRYHTSVCVFNPTSSRFSLTCCFCNQTYPSADAILAHLVSNHINETVPRYNKGAYSKRKPTSSKAQRLTLQSLTQLPSSFISNPLFHIDSTATLPNTPVIRLSLKQTLSSLLPHQSLRLSPDCSVVNCGGMVMSCVLSMDESDGVAVVSCGKNEDGIVMNQRSIPPSNPEAKEGFIRCYSLVTQQLVLQFTHSHHYAIQMKWLHHTTTSQSYGVLCCVFVDGVIELLNIPRMINAPSPLLLLQPIVRMAFPVRATTITQHILFDDIVIVGFEDGSARVVELNEASWDVLNVMKSACGWFESSPVRSVACSSYNEEEVMVMNERGTCGVWNIHNNRWRVRCGDSLEECEGMVERADGAEYELLVGGSNHVRSVRVNESGLTTCHSILEVCGSVTSMSYDEGSDVLMVTSDRGDVRYMNVKGCDKRSANKKNGSKSGSVSMSFKSEEGSESNLNGVFTVYYNGKVNGEDHRAGWVCSSISSNGYMCYGGVNNLLVIERVKSFVCFISCDMNRSIELKEILHTIYNKGFDLVCPFSVQMYNAAVQKRYALPVFNQTNTLALLIGNSRHLWRPFIQYLADIDYQCDSNPNPLDSYVKLCIDSAFEKMDVEKDIHYTFEMTRGRILPFQRLSDISGMCMNSPLSHMSYHPVYGSWIGLRAVVVLDLDLSVANFLGAKRAENCICEECDKKAKKLLEELMMSTNYFDDHKQEDVWRKWMALRTICDKPYPNYSWNQAAYHYSKNQQYLMKDIEQVKNGCYTPDYDWIDGFNKDIEGFHRGF</sequence>
<keyword evidence="8" id="KW-0274">FAD</keyword>
<dbReference type="Gene3D" id="2.130.10.10">
    <property type="entry name" value="YVTN repeat-like/Quinoprotein amine dehydrogenase"/>
    <property type="match status" value="1"/>
</dbReference>
<proteinExistence type="inferred from homology"/>
<comment type="caution">
    <text evidence="14">The sequence shown here is derived from an EMBL/GenBank/DDBJ whole genome shotgun (WGS) entry which is preliminary data.</text>
</comment>
<evidence type="ECO:0000256" key="7">
    <source>
        <dbReference type="ARBA" id="ARBA00022643"/>
    </source>
</evidence>
<evidence type="ECO:0000256" key="4">
    <source>
        <dbReference type="ARBA" id="ARBA00007762"/>
    </source>
</evidence>
<comment type="cofactor">
    <cofactor evidence="2">
        <name>FAD</name>
        <dbReference type="ChEBI" id="CHEBI:57692"/>
    </cofactor>
</comment>
<evidence type="ECO:0000256" key="2">
    <source>
        <dbReference type="ARBA" id="ARBA00001974"/>
    </source>
</evidence>
<dbReference type="EMBL" id="LXWW01000075">
    <property type="protein sequence ID" value="OAO16573.1"/>
    <property type="molecule type" value="Genomic_DNA"/>
</dbReference>
<evidence type="ECO:0000256" key="12">
    <source>
        <dbReference type="SAM" id="MobiDB-lite"/>
    </source>
</evidence>
<evidence type="ECO:0000256" key="1">
    <source>
        <dbReference type="ARBA" id="ARBA00001917"/>
    </source>
</evidence>
<evidence type="ECO:0000256" key="3">
    <source>
        <dbReference type="ARBA" id="ARBA00004496"/>
    </source>
</evidence>
<dbReference type="GO" id="GO:0032451">
    <property type="term" value="F:demethylase activity"/>
    <property type="evidence" value="ECO:0007669"/>
    <property type="project" value="TreeGrafter"/>
</dbReference>
<keyword evidence="5" id="KW-0963">Cytoplasm</keyword>
<evidence type="ECO:0000256" key="5">
    <source>
        <dbReference type="ARBA" id="ARBA00022490"/>
    </source>
</evidence>
<feature type="domain" description="C2H2-type" evidence="13">
    <location>
        <begin position="54"/>
        <end position="75"/>
    </location>
</feature>
<evidence type="ECO:0000256" key="11">
    <source>
        <dbReference type="ARBA" id="ARBA00031313"/>
    </source>
</evidence>
<keyword evidence="7" id="KW-0288">FMN</keyword>
<dbReference type="GO" id="GO:0071949">
    <property type="term" value="F:FAD binding"/>
    <property type="evidence" value="ECO:0007669"/>
    <property type="project" value="TreeGrafter"/>
</dbReference>
<evidence type="ECO:0000256" key="6">
    <source>
        <dbReference type="ARBA" id="ARBA00022630"/>
    </source>
</evidence>
<evidence type="ECO:0000256" key="9">
    <source>
        <dbReference type="ARBA" id="ARBA00022857"/>
    </source>
</evidence>
<protein>
    <recommendedName>
        <fullName evidence="11">Cyanocobalamin reductase (cyanide-eliminating)</fullName>
    </recommendedName>
</protein>
<comment type="subcellular location">
    <subcellularLocation>
        <location evidence="3">Cytoplasm</location>
    </subcellularLocation>
</comment>
<dbReference type="InterPro" id="IPR015943">
    <property type="entry name" value="WD40/YVTN_repeat-like_dom_sf"/>
</dbReference>
<dbReference type="InterPro" id="IPR013087">
    <property type="entry name" value="Znf_C2H2_type"/>
</dbReference>
<dbReference type="InterPro" id="IPR036322">
    <property type="entry name" value="WD40_repeat_dom_sf"/>
</dbReference>
<feature type="compositionally biased region" description="Low complexity" evidence="12">
    <location>
        <begin position="465"/>
        <end position="474"/>
    </location>
</feature>
<dbReference type="GO" id="GO:0033787">
    <property type="term" value="F:cyanocobalamin reductase (cyanide-eliminating) (NADP+) activity"/>
    <property type="evidence" value="ECO:0007669"/>
    <property type="project" value="TreeGrafter"/>
</dbReference>
<evidence type="ECO:0000256" key="10">
    <source>
        <dbReference type="ARBA" id="ARBA00023002"/>
    </source>
</evidence>
<organism evidence="14 15">
    <name type="scientific">Blastocystis sp. subtype 1 (strain ATCC 50177 / NandII)</name>
    <dbReference type="NCBI Taxonomy" id="478820"/>
    <lineage>
        <taxon>Eukaryota</taxon>
        <taxon>Sar</taxon>
        <taxon>Stramenopiles</taxon>
        <taxon>Bigyra</taxon>
        <taxon>Opalozoa</taxon>
        <taxon>Opalinata</taxon>
        <taxon>Blastocystidae</taxon>
        <taxon>Blastocystis</taxon>
    </lineage>
</organism>
<evidence type="ECO:0000256" key="8">
    <source>
        <dbReference type="ARBA" id="ARBA00022827"/>
    </source>
</evidence>
<comment type="cofactor">
    <cofactor evidence="1">
        <name>FMN</name>
        <dbReference type="ChEBI" id="CHEBI:58210"/>
    </cofactor>
</comment>
<keyword evidence="15" id="KW-1185">Reference proteome</keyword>
<reference evidence="14 15" key="1">
    <citation type="submission" date="2016-05" db="EMBL/GenBank/DDBJ databases">
        <title>Nuclear genome of Blastocystis sp. subtype 1 NandII.</title>
        <authorList>
            <person name="Gentekaki E."/>
            <person name="Curtis B."/>
            <person name="Stairs C."/>
            <person name="Eme L."/>
            <person name="Herman E."/>
            <person name="Klimes V."/>
            <person name="Arias M.C."/>
            <person name="Elias M."/>
            <person name="Hilliou F."/>
            <person name="Klute M."/>
            <person name="Malik S.-B."/>
            <person name="Pightling A."/>
            <person name="Rachubinski R."/>
            <person name="Salas D."/>
            <person name="Schlacht A."/>
            <person name="Suga H."/>
            <person name="Archibald J."/>
            <person name="Ball S.G."/>
            <person name="Clark G."/>
            <person name="Dacks J."/>
            <person name="Van Der Giezen M."/>
            <person name="Tsaousis A."/>
            <person name="Roger A."/>
        </authorList>
    </citation>
    <scope>NUCLEOTIDE SEQUENCE [LARGE SCALE GENOMIC DNA]</scope>
    <source>
        <strain evidence="15">ATCC 50177 / NandII</strain>
    </source>
</reference>
<gene>
    <name evidence="14" type="ORF">AV274_1748</name>
</gene>
<dbReference type="InterPro" id="IPR032037">
    <property type="entry name" value="MMACHC"/>
</dbReference>
<dbReference type="PROSITE" id="PS00028">
    <property type="entry name" value="ZINC_FINGER_C2H2_1"/>
    <property type="match status" value="1"/>
</dbReference>
<dbReference type="GO" id="GO:0009235">
    <property type="term" value="P:cobalamin metabolic process"/>
    <property type="evidence" value="ECO:0007669"/>
    <property type="project" value="TreeGrafter"/>
</dbReference>
<dbReference type="Pfam" id="PF16690">
    <property type="entry name" value="MMACHC"/>
    <property type="match status" value="1"/>
</dbReference>
<name>A0A196SHR8_BLAHN</name>
<keyword evidence="10" id="KW-0560">Oxidoreductase</keyword>
<keyword evidence="9" id="KW-0521">NADP</keyword>
<dbReference type="Proteomes" id="UP000078348">
    <property type="component" value="Unassembled WGS sequence"/>
</dbReference>
<dbReference type="SUPFAM" id="SSF50978">
    <property type="entry name" value="WD40 repeat-like"/>
    <property type="match status" value="1"/>
</dbReference>
<comment type="similarity">
    <text evidence="4">Belongs to the MMACHC family.</text>
</comment>